<evidence type="ECO:0000313" key="19">
    <source>
        <dbReference type="EMBL" id="KJK33204.1"/>
    </source>
</evidence>
<dbReference type="PANTHER" id="PTHR30622:SF4">
    <property type="entry name" value="UNDECAPRENYL-DIPHOSPHATASE"/>
    <property type="match status" value="1"/>
</dbReference>
<dbReference type="GO" id="GO:0005886">
    <property type="term" value="C:plasma membrane"/>
    <property type="evidence" value="ECO:0007669"/>
    <property type="project" value="UniProtKB-SubCell"/>
</dbReference>
<keyword evidence="10 18" id="KW-1133">Transmembrane helix</keyword>
<accession>A0A0F0GF58</accession>
<evidence type="ECO:0000256" key="1">
    <source>
        <dbReference type="ARBA" id="ARBA00004651"/>
    </source>
</evidence>
<dbReference type="PATRIC" id="fig|68170.10.peg.3133"/>
<keyword evidence="11 18" id="KW-0472">Membrane</keyword>
<keyword evidence="7" id="KW-0378">Hydrolase</keyword>
<evidence type="ECO:0000256" key="17">
    <source>
        <dbReference type="SAM" id="MobiDB-lite"/>
    </source>
</evidence>
<sequence length="373" mass="39397">GTKVQVPVAPVPAAQDDEIATAPAQATGNTDTPTALDETHAAPGTTSAEVQVAEAAVVLARAGSPRRRRIWRFAAAACAAGCTVLAALVWSSASWQGRPWGDLWPVALMQGLTWNLPVSIHAHLTLTEQLLQLNQGGRTVLLPAINFAATAAAFAYLADDVRRAVRAEAGDPLCRGGVSTDARLRWFLVLGAGATVVWTVITSSLRLPSNLWGIAVGLAVTAIVLGLAQRLGSHRREMSGFTARDGAVICAAGLAAWFLQGLSPMGAALAAGLALGFTRLAALRLALLFELVSTLSVQLYFLRDDWSFSRTSAGPTTTQMLVVVLLAFAISYATVAWLFWYVRRRSFYPFVIYLLLLAGVVCAALTTGVISAT</sequence>
<evidence type="ECO:0000256" key="8">
    <source>
        <dbReference type="ARBA" id="ARBA00022960"/>
    </source>
</evidence>
<feature type="transmembrane region" description="Helical" evidence="18">
    <location>
        <begin position="140"/>
        <end position="158"/>
    </location>
</feature>
<keyword evidence="6 18" id="KW-0812">Transmembrane</keyword>
<organism evidence="19 20">
    <name type="scientific">Lentzea aerocolonigenes</name>
    <name type="common">Lechevalieria aerocolonigenes</name>
    <name type="synonym">Saccharothrix aerocolonigenes</name>
    <dbReference type="NCBI Taxonomy" id="68170"/>
    <lineage>
        <taxon>Bacteria</taxon>
        <taxon>Bacillati</taxon>
        <taxon>Actinomycetota</taxon>
        <taxon>Actinomycetes</taxon>
        <taxon>Pseudonocardiales</taxon>
        <taxon>Pseudonocardiaceae</taxon>
        <taxon>Lentzea</taxon>
    </lineage>
</organism>
<keyword evidence="20" id="KW-1185">Reference proteome</keyword>
<dbReference type="EC" id="3.6.1.27" evidence="3"/>
<evidence type="ECO:0000256" key="15">
    <source>
        <dbReference type="ARBA" id="ARBA00032932"/>
    </source>
</evidence>
<keyword evidence="5" id="KW-1003">Cell membrane</keyword>
<dbReference type="GO" id="GO:0050380">
    <property type="term" value="F:undecaprenyl-diphosphatase activity"/>
    <property type="evidence" value="ECO:0007669"/>
    <property type="project" value="UniProtKB-EC"/>
</dbReference>
<proteinExistence type="inferred from homology"/>
<dbReference type="Pfam" id="PF02673">
    <property type="entry name" value="BacA"/>
    <property type="match status" value="1"/>
</dbReference>
<feature type="transmembrane region" description="Helical" evidence="18">
    <location>
        <begin position="281"/>
        <end position="301"/>
    </location>
</feature>
<keyword evidence="9" id="KW-0573">Peptidoglycan synthesis</keyword>
<gene>
    <name evidence="19" type="ORF">UK23_47160</name>
</gene>
<evidence type="ECO:0000256" key="14">
    <source>
        <dbReference type="ARBA" id="ARBA00032707"/>
    </source>
</evidence>
<evidence type="ECO:0000256" key="18">
    <source>
        <dbReference type="SAM" id="Phobius"/>
    </source>
</evidence>
<feature type="compositionally biased region" description="Low complexity" evidence="17">
    <location>
        <begin position="1"/>
        <end position="14"/>
    </location>
</feature>
<dbReference type="GO" id="GO:0008360">
    <property type="term" value="P:regulation of cell shape"/>
    <property type="evidence" value="ECO:0007669"/>
    <property type="project" value="UniProtKB-KW"/>
</dbReference>
<evidence type="ECO:0000256" key="16">
    <source>
        <dbReference type="ARBA" id="ARBA00047594"/>
    </source>
</evidence>
<dbReference type="AlphaFoldDB" id="A0A0F0GF58"/>
<name>A0A0F0GF58_LENAE</name>
<comment type="caution">
    <text evidence="19">The sequence shown here is derived from an EMBL/GenBank/DDBJ whole genome shotgun (WGS) entry which is preliminary data.</text>
</comment>
<dbReference type="Proteomes" id="UP000033393">
    <property type="component" value="Unassembled WGS sequence"/>
</dbReference>
<evidence type="ECO:0000256" key="9">
    <source>
        <dbReference type="ARBA" id="ARBA00022984"/>
    </source>
</evidence>
<keyword evidence="8" id="KW-0133">Cell shape</keyword>
<evidence type="ECO:0000256" key="13">
    <source>
        <dbReference type="ARBA" id="ARBA00023316"/>
    </source>
</evidence>
<evidence type="ECO:0000256" key="2">
    <source>
        <dbReference type="ARBA" id="ARBA00010621"/>
    </source>
</evidence>
<feature type="non-terminal residue" evidence="19">
    <location>
        <position position="1"/>
    </location>
</feature>
<dbReference type="GO" id="GO:0046677">
    <property type="term" value="P:response to antibiotic"/>
    <property type="evidence" value="ECO:0007669"/>
    <property type="project" value="UniProtKB-KW"/>
</dbReference>
<feature type="transmembrane region" description="Helical" evidence="18">
    <location>
        <begin position="321"/>
        <end position="341"/>
    </location>
</feature>
<evidence type="ECO:0000256" key="3">
    <source>
        <dbReference type="ARBA" id="ARBA00012374"/>
    </source>
</evidence>
<dbReference type="PANTHER" id="PTHR30622">
    <property type="entry name" value="UNDECAPRENYL-DIPHOSPHATASE"/>
    <property type="match status" value="1"/>
</dbReference>
<dbReference type="GO" id="GO:0071555">
    <property type="term" value="P:cell wall organization"/>
    <property type="evidence" value="ECO:0007669"/>
    <property type="project" value="UniProtKB-KW"/>
</dbReference>
<evidence type="ECO:0000256" key="11">
    <source>
        <dbReference type="ARBA" id="ARBA00023136"/>
    </source>
</evidence>
<evidence type="ECO:0000256" key="10">
    <source>
        <dbReference type="ARBA" id="ARBA00022989"/>
    </source>
</evidence>
<feature type="transmembrane region" description="Helical" evidence="18">
    <location>
        <begin position="248"/>
        <end position="275"/>
    </location>
</feature>
<dbReference type="RefSeq" id="WP_045318397.1">
    <property type="nucleotide sequence ID" value="NZ_JYJG01000570.1"/>
</dbReference>
<comment type="similarity">
    <text evidence="2">Belongs to the UppP family.</text>
</comment>
<keyword evidence="12" id="KW-0046">Antibiotic resistance</keyword>
<evidence type="ECO:0000256" key="5">
    <source>
        <dbReference type="ARBA" id="ARBA00022475"/>
    </source>
</evidence>
<dbReference type="GO" id="GO:0009252">
    <property type="term" value="P:peptidoglycan biosynthetic process"/>
    <property type="evidence" value="ECO:0007669"/>
    <property type="project" value="UniProtKB-KW"/>
</dbReference>
<comment type="catalytic activity">
    <reaction evidence="16">
        <text>di-trans,octa-cis-undecaprenyl diphosphate + H2O = di-trans,octa-cis-undecaprenyl phosphate + phosphate + H(+)</text>
        <dbReference type="Rhea" id="RHEA:28094"/>
        <dbReference type="ChEBI" id="CHEBI:15377"/>
        <dbReference type="ChEBI" id="CHEBI:15378"/>
        <dbReference type="ChEBI" id="CHEBI:43474"/>
        <dbReference type="ChEBI" id="CHEBI:58405"/>
        <dbReference type="ChEBI" id="CHEBI:60392"/>
        <dbReference type="EC" id="3.6.1.27"/>
    </reaction>
</comment>
<reference evidence="19 20" key="1">
    <citation type="submission" date="2015-02" db="EMBL/GenBank/DDBJ databases">
        <authorList>
            <person name="Ju K.-S."/>
            <person name="Doroghazi J.R."/>
            <person name="Metcalf W."/>
        </authorList>
    </citation>
    <scope>NUCLEOTIDE SEQUENCE [LARGE SCALE GENOMIC DNA]</scope>
    <source>
        <strain evidence="19 20">NRRL B-16140</strain>
    </source>
</reference>
<feature type="transmembrane region" description="Helical" evidence="18">
    <location>
        <begin position="186"/>
        <end position="205"/>
    </location>
</feature>
<evidence type="ECO:0000256" key="12">
    <source>
        <dbReference type="ARBA" id="ARBA00023251"/>
    </source>
</evidence>
<feature type="transmembrane region" description="Helical" evidence="18">
    <location>
        <begin position="211"/>
        <end position="228"/>
    </location>
</feature>
<protein>
    <recommendedName>
        <fullName evidence="4">Undecaprenyl-diphosphatase</fullName>
        <ecNumber evidence="3">3.6.1.27</ecNumber>
    </recommendedName>
    <alternativeName>
        <fullName evidence="15">Bacitracin resistance protein</fullName>
    </alternativeName>
    <alternativeName>
        <fullName evidence="14">Undecaprenyl pyrophosphate phosphatase</fullName>
    </alternativeName>
</protein>
<dbReference type="InterPro" id="IPR003824">
    <property type="entry name" value="UppP"/>
</dbReference>
<keyword evidence="13" id="KW-0961">Cell wall biogenesis/degradation</keyword>
<evidence type="ECO:0000313" key="20">
    <source>
        <dbReference type="Proteomes" id="UP000033393"/>
    </source>
</evidence>
<evidence type="ECO:0000256" key="6">
    <source>
        <dbReference type="ARBA" id="ARBA00022692"/>
    </source>
</evidence>
<feature type="region of interest" description="Disordered" evidence="17">
    <location>
        <begin position="1"/>
        <end position="32"/>
    </location>
</feature>
<comment type="subcellular location">
    <subcellularLocation>
        <location evidence="1">Cell membrane</location>
        <topology evidence="1">Multi-pass membrane protein</topology>
    </subcellularLocation>
</comment>
<dbReference type="EMBL" id="JYJG01000570">
    <property type="protein sequence ID" value="KJK33204.1"/>
    <property type="molecule type" value="Genomic_DNA"/>
</dbReference>
<feature type="transmembrane region" description="Helical" evidence="18">
    <location>
        <begin position="347"/>
        <end position="370"/>
    </location>
</feature>
<evidence type="ECO:0000256" key="4">
    <source>
        <dbReference type="ARBA" id="ARBA00021581"/>
    </source>
</evidence>
<feature type="transmembrane region" description="Helical" evidence="18">
    <location>
        <begin position="70"/>
        <end position="90"/>
    </location>
</feature>
<evidence type="ECO:0000256" key="7">
    <source>
        <dbReference type="ARBA" id="ARBA00022801"/>
    </source>
</evidence>